<dbReference type="Pfam" id="PF13276">
    <property type="entry name" value="HTH_21"/>
    <property type="match status" value="1"/>
</dbReference>
<evidence type="ECO:0000259" key="3">
    <source>
        <dbReference type="PROSITE" id="PS50994"/>
    </source>
</evidence>
<feature type="domain" description="Integrase catalytic" evidence="3">
    <location>
        <begin position="147"/>
        <end position="309"/>
    </location>
</feature>
<dbReference type="AlphaFoldDB" id="A0A9X1SA27"/>
<dbReference type="PANTHER" id="PTHR46889">
    <property type="entry name" value="TRANSPOSASE INSF FOR INSERTION SEQUENCE IS3B-RELATED"/>
    <property type="match status" value="1"/>
</dbReference>
<dbReference type="InterPro" id="IPR048020">
    <property type="entry name" value="Transpos_IS3"/>
</dbReference>
<gene>
    <name evidence="4" type="ORF">LJ755_16180</name>
</gene>
<dbReference type="PANTHER" id="PTHR46889:SF4">
    <property type="entry name" value="TRANSPOSASE INSO FOR INSERTION SEQUENCE ELEMENT IS911B-RELATED"/>
    <property type="match status" value="1"/>
</dbReference>
<dbReference type="Gene3D" id="3.30.420.10">
    <property type="entry name" value="Ribonuclease H-like superfamily/Ribonuclease H"/>
    <property type="match status" value="1"/>
</dbReference>
<comment type="caution">
    <text evidence="4">The sequence shown here is derived from an EMBL/GenBank/DDBJ whole genome shotgun (WGS) entry which is preliminary data.</text>
</comment>
<name>A0A9X1SA27_9MICC</name>
<dbReference type="Pfam" id="PF00665">
    <property type="entry name" value="rve"/>
    <property type="match status" value="1"/>
</dbReference>
<proteinExistence type="predicted"/>
<dbReference type="InterPro" id="IPR050900">
    <property type="entry name" value="Transposase_IS3/IS150/IS904"/>
</dbReference>
<dbReference type="InterPro" id="IPR036397">
    <property type="entry name" value="RNaseH_sf"/>
</dbReference>
<dbReference type="InterPro" id="IPR025948">
    <property type="entry name" value="HTH-like_dom"/>
</dbReference>
<dbReference type="NCBIfam" id="NF033516">
    <property type="entry name" value="transpos_IS3"/>
    <property type="match status" value="1"/>
</dbReference>
<dbReference type="SUPFAM" id="SSF53098">
    <property type="entry name" value="Ribonuclease H-like"/>
    <property type="match status" value="1"/>
</dbReference>
<sequence length="311" mass="35427">MAPRERASAGRGRVPGKSAGLEGRGTAVKVRAVIALKAEHRLDVLLDVAGLARSTFFYHQARFQRPDPQAEIKAAVREIFEKNHGRYGHRRIHTELLKHGWTVAKKTVLKLMRSLRLVCKVRRRKRYVSYRGEQGVVAPNLLNREFEAAAPNQKWVTDVTEFSVGDRKLYLSPVMDLFNRQIISYSIGLSPNLELTNSSLREALTGLEPGAQPLVHSDQGFQYQHVSWRTLLKNAGAVQSMSRKGNCYDNAVMENFFGHLKEELFHRVRFLNTDALRAQLDEYIRWYNTERISTKLEGLSPVQYRAQALAA</sequence>
<dbReference type="GO" id="GO:0015074">
    <property type="term" value="P:DNA integration"/>
    <property type="evidence" value="ECO:0007669"/>
    <property type="project" value="InterPro"/>
</dbReference>
<evidence type="ECO:0000256" key="2">
    <source>
        <dbReference type="SAM" id="MobiDB-lite"/>
    </source>
</evidence>
<evidence type="ECO:0000256" key="1">
    <source>
        <dbReference type="ARBA" id="ARBA00002286"/>
    </source>
</evidence>
<dbReference type="EMBL" id="JAJFZT010000017">
    <property type="protein sequence ID" value="MCC3274255.1"/>
    <property type="molecule type" value="Genomic_DNA"/>
</dbReference>
<dbReference type="GO" id="GO:0003676">
    <property type="term" value="F:nucleic acid binding"/>
    <property type="evidence" value="ECO:0007669"/>
    <property type="project" value="InterPro"/>
</dbReference>
<evidence type="ECO:0000313" key="5">
    <source>
        <dbReference type="Proteomes" id="UP001155145"/>
    </source>
</evidence>
<dbReference type="InterPro" id="IPR012337">
    <property type="entry name" value="RNaseH-like_sf"/>
</dbReference>
<dbReference type="Proteomes" id="UP001155145">
    <property type="component" value="Unassembled WGS sequence"/>
</dbReference>
<comment type="function">
    <text evidence="1">Involved in the transposition of the insertion sequence.</text>
</comment>
<dbReference type="PROSITE" id="PS50994">
    <property type="entry name" value="INTEGRASE"/>
    <property type="match status" value="1"/>
</dbReference>
<organism evidence="4 5">
    <name type="scientific">Arthrobacter zhangbolii</name>
    <dbReference type="NCBI Taxonomy" id="2886936"/>
    <lineage>
        <taxon>Bacteria</taxon>
        <taxon>Bacillati</taxon>
        <taxon>Actinomycetota</taxon>
        <taxon>Actinomycetes</taxon>
        <taxon>Micrococcales</taxon>
        <taxon>Micrococcaceae</taxon>
        <taxon>Arthrobacter</taxon>
    </lineage>
</organism>
<accession>A0A9X1SA27</accession>
<dbReference type="Pfam" id="PF13333">
    <property type="entry name" value="rve_2"/>
    <property type="match status" value="1"/>
</dbReference>
<protein>
    <submittedName>
        <fullName evidence="4">IS3 family transposase</fullName>
    </submittedName>
</protein>
<reference evidence="4" key="1">
    <citation type="submission" date="2021-10" db="EMBL/GenBank/DDBJ databases">
        <title>Novel species in genus Arthrobacter.</title>
        <authorList>
            <person name="Liu Y."/>
        </authorList>
    </citation>
    <scope>NUCLEOTIDE SEQUENCE</scope>
    <source>
        <strain evidence="4">Zg-Y462</strain>
    </source>
</reference>
<evidence type="ECO:0000313" key="4">
    <source>
        <dbReference type="EMBL" id="MCC3274255.1"/>
    </source>
</evidence>
<feature type="region of interest" description="Disordered" evidence="2">
    <location>
        <begin position="1"/>
        <end position="21"/>
    </location>
</feature>
<dbReference type="InterPro" id="IPR001584">
    <property type="entry name" value="Integrase_cat-core"/>
</dbReference>